<evidence type="ECO:0008006" key="4">
    <source>
        <dbReference type="Google" id="ProtNLM"/>
    </source>
</evidence>
<feature type="transmembrane region" description="Helical" evidence="1">
    <location>
        <begin position="224"/>
        <end position="245"/>
    </location>
</feature>
<feature type="transmembrane region" description="Helical" evidence="1">
    <location>
        <begin position="125"/>
        <end position="146"/>
    </location>
</feature>
<evidence type="ECO:0000313" key="2">
    <source>
        <dbReference type="EMBL" id="SEF66334.1"/>
    </source>
</evidence>
<sequence>MPHLQETAECLNCEFNFKGNYCPNCGQSSHEHRIDAHYFLHDIPHSVFHVDKGFFYTLKCLFTKPGVMIKDYLDGKRVPYFRPFAFVLIMTTICSLIIKGIHLWIDKIQPAAHADQLIGHGFLGKYFSVFIFLMIPITSLITWLTFYRNKYNFWEHFLANTYIAAQLNIILLLVNVLNLLIVAFQIHFSKDGVNLFLTLFMVPFLFLFGSIFGFLMMQEKRSRLWVVISKIIAMNFVLASLYISLMNAFDIINL</sequence>
<evidence type="ECO:0000313" key="3">
    <source>
        <dbReference type="Proteomes" id="UP000236731"/>
    </source>
</evidence>
<accession>A0A1H5TU62</accession>
<dbReference type="AlphaFoldDB" id="A0A1H5TU62"/>
<evidence type="ECO:0000256" key="1">
    <source>
        <dbReference type="SAM" id="Phobius"/>
    </source>
</evidence>
<gene>
    <name evidence="2" type="ORF">SAMN05421877_10281</name>
</gene>
<dbReference type="OrthoDB" id="7446256at2"/>
<keyword evidence="1" id="KW-0812">Transmembrane</keyword>
<keyword evidence="1" id="KW-1133">Transmembrane helix</keyword>
<dbReference type="EMBL" id="FNUT01000002">
    <property type="protein sequence ID" value="SEF66334.1"/>
    <property type="molecule type" value="Genomic_DNA"/>
</dbReference>
<name>A0A1H5TU62_9SPHI</name>
<protein>
    <recommendedName>
        <fullName evidence="4">DUF3667 domain-containing protein</fullName>
    </recommendedName>
</protein>
<keyword evidence="3" id="KW-1185">Reference proteome</keyword>
<feature type="transmembrane region" description="Helical" evidence="1">
    <location>
        <begin position="167"/>
        <end position="188"/>
    </location>
</feature>
<feature type="transmembrane region" description="Helical" evidence="1">
    <location>
        <begin position="84"/>
        <end position="105"/>
    </location>
</feature>
<dbReference type="InterPro" id="IPR022134">
    <property type="entry name" value="DUF3667"/>
</dbReference>
<feature type="transmembrane region" description="Helical" evidence="1">
    <location>
        <begin position="194"/>
        <end position="217"/>
    </location>
</feature>
<organism evidence="2 3">
    <name type="scientific">Sphingobacterium lactis</name>
    <dbReference type="NCBI Taxonomy" id="797291"/>
    <lineage>
        <taxon>Bacteria</taxon>
        <taxon>Pseudomonadati</taxon>
        <taxon>Bacteroidota</taxon>
        <taxon>Sphingobacteriia</taxon>
        <taxon>Sphingobacteriales</taxon>
        <taxon>Sphingobacteriaceae</taxon>
        <taxon>Sphingobacterium</taxon>
    </lineage>
</organism>
<reference evidence="3" key="1">
    <citation type="submission" date="2016-10" db="EMBL/GenBank/DDBJ databases">
        <authorList>
            <person name="Varghese N."/>
            <person name="Submissions S."/>
        </authorList>
    </citation>
    <scope>NUCLEOTIDE SEQUENCE [LARGE SCALE GENOMIC DNA]</scope>
    <source>
        <strain evidence="3">DSM 22361</strain>
    </source>
</reference>
<dbReference type="RefSeq" id="WP_103905114.1">
    <property type="nucleotide sequence ID" value="NZ_CP049246.1"/>
</dbReference>
<keyword evidence="1" id="KW-0472">Membrane</keyword>
<proteinExistence type="predicted"/>
<dbReference type="Proteomes" id="UP000236731">
    <property type="component" value="Unassembled WGS sequence"/>
</dbReference>
<dbReference type="Pfam" id="PF12412">
    <property type="entry name" value="DUF3667"/>
    <property type="match status" value="1"/>
</dbReference>